<feature type="compositionally biased region" description="Basic residues" evidence="6">
    <location>
        <begin position="624"/>
        <end position="660"/>
    </location>
</feature>
<evidence type="ECO:0000256" key="5">
    <source>
        <dbReference type="ARBA" id="ARBA00023242"/>
    </source>
</evidence>
<dbReference type="InterPro" id="IPR003891">
    <property type="entry name" value="Initiation_fac_eIF4g_MI"/>
</dbReference>
<dbReference type="EMBL" id="JAWNGG020000061">
    <property type="protein sequence ID" value="KAK9304688.1"/>
    <property type="molecule type" value="Genomic_DNA"/>
</dbReference>
<dbReference type="InterPro" id="IPR003890">
    <property type="entry name" value="MIF4G-like_typ-3"/>
</dbReference>
<feature type="region of interest" description="Disordered" evidence="6">
    <location>
        <begin position="328"/>
        <end position="360"/>
    </location>
</feature>
<dbReference type="PANTHER" id="PTHR18034:SF3">
    <property type="entry name" value="PRE-MRNA-SPLICING FACTOR CWC22 HOMOLOG"/>
    <property type="match status" value="1"/>
</dbReference>
<evidence type="ECO:0000256" key="2">
    <source>
        <dbReference type="ARBA" id="ARBA00006856"/>
    </source>
</evidence>
<dbReference type="SMART" id="SM00544">
    <property type="entry name" value="MA3"/>
    <property type="match status" value="1"/>
</dbReference>
<protein>
    <recommendedName>
        <fullName evidence="7">MI domain-containing protein</fullName>
    </recommendedName>
</protein>
<evidence type="ECO:0000256" key="3">
    <source>
        <dbReference type="ARBA" id="ARBA00022664"/>
    </source>
</evidence>
<gene>
    <name evidence="8" type="ORF">QLX08_004097</name>
</gene>
<dbReference type="GO" id="GO:0016607">
    <property type="term" value="C:nuclear speck"/>
    <property type="evidence" value="ECO:0007669"/>
    <property type="project" value="UniProtKB-SubCell"/>
</dbReference>
<dbReference type="Pfam" id="PF02854">
    <property type="entry name" value="MIF4G"/>
    <property type="match status" value="1"/>
</dbReference>
<comment type="subcellular location">
    <subcellularLocation>
        <location evidence="1">Nucleus speckle</location>
    </subcellularLocation>
</comment>
<keyword evidence="4" id="KW-0508">mRNA splicing</keyword>
<dbReference type="GO" id="GO:0071013">
    <property type="term" value="C:catalytic step 2 spliceosome"/>
    <property type="evidence" value="ECO:0007669"/>
    <property type="project" value="TreeGrafter"/>
</dbReference>
<keyword evidence="5" id="KW-0539">Nucleus</keyword>
<dbReference type="InterPro" id="IPR016024">
    <property type="entry name" value="ARM-type_fold"/>
</dbReference>
<accession>A0AAW1A695</accession>
<dbReference type="Proteomes" id="UP001432146">
    <property type="component" value="Unassembled WGS sequence"/>
</dbReference>
<dbReference type="PANTHER" id="PTHR18034">
    <property type="entry name" value="CELL CYCLE CONTROL PROTEIN CWF22-RELATED"/>
    <property type="match status" value="1"/>
</dbReference>
<name>A0AAW1A695_9HYME</name>
<keyword evidence="3" id="KW-0507">mRNA processing</keyword>
<comment type="similarity">
    <text evidence="2">Belongs to the CWC22 family.</text>
</comment>
<dbReference type="SUPFAM" id="SSF48371">
    <property type="entry name" value="ARM repeat"/>
    <property type="match status" value="1"/>
</dbReference>
<dbReference type="Gene3D" id="1.25.40.180">
    <property type="match status" value="1"/>
</dbReference>
<dbReference type="FunFam" id="1.25.40.180:FF:000004">
    <property type="entry name" value="pre-mRNA-splicing factor CWC22 homolog"/>
    <property type="match status" value="1"/>
</dbReference>
<comment type="caution">
    <text evidence="8">The sequence shown here is derived from an EMBL/GenBank/DDBJ whole genome shotgun (WGS) entry which is preliminary data.</text>
</comment>
<feature type="compositionally biased region" description="Acidic residues" evidence="6">
    <location>
        <begin position="336"/>
        <end position="350"/>
    </location>
</feature>
<sequence length="660" mass="75100">MKDHKEEKENRKRSEKDKAADKEMEKKQETNASNEAIERQNRTVELLTSRTGGAYIPPAKLRIMQAEITDKSGAAYQRIAWEALKKSIHGYINKVNVSNIGLITRELLKENIVRGRGLLARSIIQAQAASPTFTSVYAALTAIINSKFPNIGELILKRLVIQFKRGFRRNDKPLCISSGTFIAHLVNQRVAHEIVALEILTLLVETPTDDSVEVAIAFLKECGMKLTEVSRKGIEAIFEMLRNILHEGQLDKRVQYMIEVMFQVRKDGFKDHEAVPEELDLVEEENQFTHLITLDEATDSQDILNVFKFDTEYVDNEDKYKQLSKEILGSDVSSSESEEEDEEESSDEDSTTAVAEGKEDVIVDNTETNLTALRRTIYLTIHSSLDFEECAHKLMKMQLKPGQETELCHMFLDCCAEMRTYEKFFGLLAGRFCAINKMYVTPFEQIFQDSYHTIHRLDTNKLRNVSKFFAHLLFTDSISWEVLSCIKLTEEDTTSSNRIFIKILFQELSEYMGLSKLNLRVKDVTLQHAFEGLFPRDDPKNTRFAINFFTSIGLGGLTDDLREHLKSHPKPVAIPALEQKNESASEISSADSSLSSSSDSSSSSTSSSSSSSDESDVSLDKETKKGKKKLRREQKKKQPIKENKKKHKKKVKHKRVKKIT</sequence>
<dbReference type="GO" id="GO:0003723">
    <property type="term" value="F:RNA binding"/>
    <property type="evidence" value="ECO:0007669"/>
    <property type="project" value="InterPro"/>
</dbReference>
<evidence type="ECO:0000256" key="6">
    <source>
        <dbReference type="SAM" id="MobiDB-lite"/>
    </source>
</evidence>
<feature type="domain" description="MI" evidence="7">
    <location>
        <begin position="372"/>
        <end position="488"/>
    </location>
</feature>
<organism evidence="8 9">
    <name type="scientific">Tetragonisca angustula</name>
    <dbReference type="NCBI Taxonomy" id="166442"/>
    <lineage>
        <taxon>Eukaryota</taxon>
        <taxon>Metazoa</taxon>
        <taxon>Ecdysozoa</taxon>
        <taxon>Arthropoda</taxon>
        <taxon>Hexapoda</taxon>
        <taxon>Insecta</taxon>
        <taxon>Pterygota</taxon>
        <taxon>Neoptera</taxon>
        <taxon>Endopterygota</taxon>
        <taxon>Hymenoptera</taxon>
        <taxon>Apocrita</taxon>
        <taxon>Aculeata</taxon>
        <taxon>Apoidea</taxon>
        <taxon>Anthophila</taxon>
        <taxon>Apidae</taxon>
        <taxon>Tetragonisca</taxon>
    </lineage>
</organism>
<evidence type="ECO:0000259" key="7">
    <source>
        <dbReference type="PROSITE" id="PS51366"/>
    </source>
</evidence>
<dbReference type="PROSITE" id="PS51366">
    <property type="entry name" value="MI"/>
    <property type="match status" value="1"/>
</dbReference>
<dbReference type="GO" id="GO:0000398">
    <property type="term" value="P:mRNA splicing, via spliceosome"/>
    <property type="evidence" value="ECO:0007669"/>
    <property type="project" value="TreeGrafter"/>
</dbReference>
<dbReference type="SMART" id="SM00543">
    <property type="entry name" value="MIF4G"/>
    <property type="match status" value="1"/>
</dbReference>
<evidence type="ECO:0000256" key="1">
    <source>
        <dbReference type="ARBA" id="ARBA00004324"/>
    </source>
</evidence>
<keyword evidence="9" id="KW-1185">Reference proteome</keyword>
<evidence type="ECO:0000313" key="8">
    <source>
        <dbReference type="EMBL" id="KAK9304688.1"/>
    </source>
</evidence>
<dbReference type="AlphaFoldDB" id="A0AAW1A695"/>
<feature type="compositionally biased region" description="Basic and acidic residues" evidence="6">
    <location>
        <begin position="1"/>
        <end position="29"/>
    </location>
</feature>
<proteinExistence type="inferred from homology"/>
<dbReference type="Pfam" id="PF02847">
    <property type="entry name" value="MA3"/>
    <property type="match status" value="1"/>
</dbReference>
<evidence type="ECO:0000256" key="4">
    <source>
        <dbReference type="ARBA" id="ARBA00023187"/>
    </source>
</evidence>
<evidence type="ECO:0000313" key="9">
    <source>
        <dbReference type="Proteomes" id="UP001432146"/>
    </source>
</evidence>
<feature type="region of interest" description="Disordered" evidence="6">
    <location>
        <begin position="570"/>
        <end position="660"/>
    </location>
</feature>
<reference evidence="8 9" key="1">
    <citation type="submission" date="2024-05" db="EMBL/GenBank/DDBJ databases">
        <title>The nuclear and mitochondrial genome assemblies of Tetragonisca angustula (Apidae: Meliponini), a tiny yet remarkable pollinator in the Neotropics.</title>
        <authorList>
            <person name="Ferrari R."/>
            <person name="Ricardo P.C."/>
            <person name="Dias F.C."/>
            <person name="Araujo N.S."/>
            <person name="Soares D.O."/>
            <person name="Zhou Q.-S."/>
            <person name="Zhu C.-D."/>
            <person name="Coutinho L."/>
            <person name="Airas M.C."/>
            <person name="Batista T.M."/>
        </authorList>
    </citation>
    <scope>NUCLEOTIDE SEQUENCE [LARGE SCALE GENOMIC DNA]</scope>
    <source>
        <strain evidence="8">ASF017062</strain>
        <tissue evidence="8">Abdomen</tissue>
    </source>
</reference>
<feature type="region of interest" description="Disordered" evidence="6">
    <location>
        <begin position="1"/>
        <end position="40"/>
    </location>
</feature>
<dbReference type="InterPro" id="IPR050781">
    <property type="entry name" value="CWC22_splicing_factor"/>
</dbReference>
<feature type="compositionally biased region" description="Low complexity" evidence="6">
    <location>
        <begin position="584"/>
        <end position="612"/>
    </location>
</feature>